<evidence type="ECO:0000256" key="2">
    <source>
        <dbReference type="ARBA" id="ARBA00013263"/>
    </source>
</evidence>
<dbReference type="InterPro" id="IPR001882">
    <property type="entry name" value="Biotin_BS"/>
</dbReference>
<dbReference type="PROSITE" id="PS00867">
    <property type="entry name" value="CPSASE_2"/>
    <property type="match status" value="1"/>
</dbReference>
<dbReference type="InterPro" id="IPR005479">
    <property type="entry name" value="CPAse_ATP-bd"/>
</dbReference>
<feature type="domain" description="Lipoyl-binding" evidence="8">
    <location>
        <begin position="574"/>
        <end position="653"/>
    </location>
</feature>
<evidence type="ECO:0000256" key="6">
    <source>
        <dbReference type="ARBA" id="ARBA00023267"/>
    </source>
</evidence>
<protein>
    <recommendedName>
        <fullName evidence="2">biotin carboxylase</fullName>
        <ecNumber evidence="2">6.3.4.14</ecNumber>
    </recommendedName>
</protein>
<reference evidence="11 12" key="1">
    <citation type="journal article" date="2017" name="Chemistry">
        <title>Isolation, Biosynthesis and Chemical Modifications of Rubterolones A-F: Rare Tropolone Alkaloids from Actinomadura sp. 5-2.</title>
        <authorList>
            <person name="Guo H."/>
            <person name="Benndorf R."/>
            <person name="Leichnitz D."/>
            <person name="Klassen J.L."/>
            <person name="Vollmers J."/>
            <person name="Gorls H."/>
            <person name="Steinacker M."/>
            <person name="Weigel C."/>
            <person name="Dahse H.M."/>
            <person name="Kaster A.K."/>
            <person name="de Beer Z.W."/>
            <person name="Poulsen M."/>
            <person name="Beemelmanns C."/>
        </authorList>
    </citation>
    <scope>NUCLEOTIDE SEQUENCE [LARGE SCALE GENOMIC DNA]</scope>
    <source>
        <strain evidence="11 12">5-2</strain>
    </source>
</reference>
<dbReference type="InterPro" id="IPR011764">
    <property type="entry name" value="Biotin_carboxylation_dom"/>
</dbReference>
<evidence type="ECO:0000256" key="3">
    <source>
        <dbReference type="ARBA" id="ARBA00022598"/>
    </source>
</evidence>
<evidence type="ECO:0000259" key="10">
    <source>
        <dbReference type="PROSITE" id="PS50979"/>
    </source>
</evidence>
<evidence type="ECO:0000256" key="5">
    <source>
        <dbReference type="ARBA" id="ARBA00022840"/>
    </source>
</evidence>
<dbReference type="GO" id="GO:0046872">
    <property type="term" value="F:metal ion binding"/>
    <property type="evidence" value="ECO:0007669"/>
    <property type="project" value="InterPro"/>
</dbReference>
<dbReference type="Gene3D" id="2.40.50.100">
    <property type="match status" value="1"/>
</dbReference>
<dbReference type="RefSeq" id="WP_103562261.1">
    <property type="nucleotide sequence ID" value="NZ_MTBP01000001.1"/>
</dbReference>
<dbReference type="InterPro" id="IPR050856">
    <property type="entry name" value="Biotin_carboxylase_complex"/>
</dbReference>
<dbReference type="Proteomes" id="UP000242367">
    <property type="component" value="Unassembled WGS sequence"/>
</dbReference>
<dbReference type="Pfam" id="PF00289">
    <property type="entry name" value="Biotin_carb_N"/>
    <property type="match status" value="1"/>
</dbReference>
<dbReference type="PANTHER" id="PTHR18866:SF33">
    <property type="entry name" value="METHYLCROTONOYL-COA CARBOXYLASE SUBUNIT ALPHA, MITOCHONDRIAL-RELATED"/>
    <property type="match status" value="1"/>
</dbReference>
<dbReference type="InterPro" id="IPR005481">
    <property type="entry name" value="BC-like_N"/>
</dbReference>
<dbReference type="PROSITE" id="PS00188">
    <property type="entry name" value="BIOTIN"/>
    <property type="match status" value="1"/>
</dbReference>
<dbReference type="SUPFAM" id="SSF56059">
    <property type="entry name" value="Glutathione synthetase ATP-binding domain-like"/>
    <property type="match status" value="1"/>
</dbReference>
<keyword evidence="3" id="KW-0436">Ligase</keyword>
<evidence type="ECO:0000313" key="12">
    <source>
        <dbReference type="Proteomes" id="UP000242367"/>
    </source>
</evidence>
<dbReference type="PROSITE" id="PS50968">
    <property type="entry name" value="BIOTINYL_LIPOYL"/>
    <property type="match status" value="1"/>
</dbReference>
<feature type="domain" description="Biotin carboxylation" evidence="10">
    <location>
        <begin position="1"/>
        <end position="444"/>
    </location>
</feature>
<dbReference type="Pfam" id="PF02785">
    <property type="entry name" value="Biotin_carb_C"/>
    <property type="match status" value="1"/>
</dbReference>
<sequence>MLKRILIANRGEIARRVARTCRALGVEFVAVHSEADRGAAHLDGAAETVEIGPAPAAGSYLRIEALLDAAAATGCDAVHPGYGFLSESAEFAAAVTGAGLTWIGPRPETIAALGDKAGARALMAASGVPVLPGTPDASESAGELRAAVAAIGYPVILKPVAGGGGKGMVIVERDADLDGAVAGAVRLARAAFGDGRLLAERYVPRPRHVEVQVFGDEHGDVVHLFERECSLQRRHQKIVEEAPAARLPGAVRAELLDAAVRGARAVGYVNAGTFEFLLDADDHFFFIEANTRLQVEHPVTEAVTGVDLVEWQLRVAAGEPLPLRQDEIRRHGHAVEARVYAEDPDADFRPAPGTAEVVRWPSGVRVDAAFDERGEVPSFYDPMIAKLVAHGPDRAAALTRLADAACGTAVLGLTTNLGFLADLLAEPRVRSGALDTEVVGEFLAARAGADPVPAAAACAAAIEVRRLSGAARSPWGGAAGPLDRAFLDPAAPLGRVVSRDGPRRLEAVLTGVRTAGPDVAVDVAVAGDRHRVTVTADGDLFHGRIGAVPWAGLHAPDAVELAVGGVRVRLARGAAADGSGEDAVGAVAAPMPGTVVALPVAVGDTVESGQTVAVVEAMKTENRVLAATAGTVGEVRCALGDVVAADQVLVVLEPAD</sequence>
<feature type="domain" description="ATP-grasp" evidence="9">
    <location>
        <begin position="120"/>
        <end position="317"/>
    </location>
</feature>
<keyword evidence="5 7" id="KW-0067">ATP-binding</keyword>
<dbReference type="InterPro" id="IPR016185">
    <property type="entry name" value="PreATP-grasp_dom_sf"/>
</dbReference>
<dbReference type="SUPFAM" id="SSF51246">
    <property type="entry name" value="Rudiment single hybrid motif"/>
    <property type="match status" value="1"/>
</dbReference>
<evidence type="ECO:0000256" key="1">
    <source>
        <dbReference type="ARBA" id="ARBA00001953"/>
    </source>
</evidence>
<accession>A0A2P4UQY9</accession>
<evidence type="ECO:0000256" key="4">
    <source>
        <dbReference type="ARBA" id="ARBA00022741"/>
    </source>
</evidence>
<keyword evidence="4 7" id="KW-0547">Nucleotide-binding</keyword>
<dbReference type="EC" id="6.3.4.14" evidence="2"/>
<dbReference type="Pfam" id="PF02786">
    <property type="entry name" value="CPSase_L_D2"/>
    <property type="match status" value="1"/>
</dbReference>
<dbReference type="InterPro" id="IPR011053">
    <property type="entry name" value="Single_hybrid_motif"/>
</dbReference>
<dbReference type="PROSITE" id="PS50979">
    <property type="entry name" value="BC"/>
    <property type="match status" value="1"/>
</dbReference>
<dbReference type="PANTHER" id="PTHR18866">
    <property type="entry name" value="CARBOXYLASE:PYRUVATE/ACETYL-COA/PROPIONYL-COA CARBOXYLASE"/>
    <property type="match status" value="1"/>
</dbReference>
<evidence type="ECO:0000313" key="11">
    <source>
        <dbReference type="EMBL" id="POM27444.1"/>
    </source>
</evidence>
<keyword evidence="12" id="KW-1185">Reference proteome</keyword>
<dbReference type="SUPFAM" id="SSF52440">
    <property type="entry name" value="PreATP-grasp domain"/>
    <property type="match status" value="1"/>
</dbReference>
<comment type="caution">
    <text evidence="11">The sequence shown here is derived from an EMBL/GenBank/DDBJ whole genome shotgun (WGS) entry which is preliminary data.</text>
</comment>
<proteinExistence type="predicted"/>
<evidence type="ECO:0000259" key="8">
    <source>
        <dbReference type="PROSITE" id="PS50968"/>
    </source>
</evidence>
<dbReference type="Gene3D" id="3.30.470.20">
    <property type="entry name" value="ATP-grasp fold, B domain"/>
    <property type="match status" value="1"/>
</dbReference>
<name>A0A2P4UQY9_9ACTN</name>
<dbReference type="Pfam" id="PF00364">
    <property type="entry name" value="Biotin_lipoyl"/>
    <property type="match status" value="1"/>
</dbReference>
<gene>
    <name evidence="11" type="primary">accA1_3</name>
    <name evidence="11" type="ORF">BTM25_18590</name>
</gene>
<dbReference type="CDD" id="cd06850">
    <property type="entry name" value="biotinyl_domain"/>
    <property type="match status" value="1"/>
</dbReference>
<dbReference type="GO" id="GO:0004075">
    <property type="term" value="F:biotin carboxylase activity"/>
    <property type="evidence" value="ECO:0007669"/>
    <property type="project" value="UniProtKB-EC"/>
</dbReference>
<dbReference type="GO" id="GO:0005524">
    <property type="term" value="F:ATP binding"/>
    <property type="evidence" value="ECO:0007669"/>
    <property type="project" value="UniProtKB-UniRule"/>
</dbReference>
<dbReference type="InterPro" id="IPR000089">
    <property type="entry name" value="Biotin_lipoyl"/>
</dbReference>
<comment type="cofactor">
    <cofactor evidence="1">
        <name>biotin</name>
        <dbReference type="ChEBI" id="CHEBI:57586"/>
    </cofactor>
</comment>
<dbReference type="PROSITE" id="PS50975">
    <property type="entry name" value="ATP_GRASP"/>
    <property type="match status" value="1"/>
</dbReference>
<dbReference type="AlphaFoldDB" id="A0A2P4UQY9"/>
<keyword evidence="6" id="KW-0092">Biotin</keyword>
<dbReference type="InterPro" id="IPR005482">
    <property type="entry name" value="Biotin_COase_C"/>
</dbReference>
<dbReference type="EMBL" id="MTBP01000001">
    <property type="protein sequence ID" value="POM27444.1"/>
    <property type="molecule type" value="Genomic_DNA"/>
</dbReference>
<evidence type="ECO:0000259" key="9">
    <source>
        <dbReference type="PROSITE" id="PS50975"/>
    </source>
</evidence>
<organism evidence="11 12">
    <name type="scientific">Actinomadura rubteroloni</name>
    <dbReference type="NCBI Taxonomy" id="1926885"/>
    <lineage>
        <taxon>Bacteria</taxon>
        <taxon>Bacillati</taxon>
        <taxon>Actinomycetota</taxon>
        <taxon>Actinomycetes</taxon>
        <taxon>Streptosporangiales</taxon>
        <taxon>Thermomonosporaceae</taxon>
        <taxon>Actinomadura</taxon>
    </lineage>
</organism>
<dbReference type="SUPFAM" id="SSF51230">
    <property type="entry name" value="Single hybrid motif"/>
    <property type="match status" value="1"/>
</dbReference>
<dbReference type="SMART" id="SM00878">
    <property type="entry name" value="Biotin_carb_C"/>
    <property type="match status" value="1"/>
</dbReference>
<evidence type="ECO:0000256" key="7">
    <source>
        <dbReference type="PROSITE-ProRule" id="PRU00409"/>
    </source>
</evidence>
<dbReference type="InterPro" id="IPR011761">
    <property type="entry name" value="ATP-grasp"/>
</dbReference>
<dbReference type="InterPro" id="IPR011054">
    <property type="entry name" value="Rudment_hybrid_motif"/>
</dbReference>